<name>A0ABN9S448_9DINO</name>
<evidence type="ECO:0000313" key="3">
    <source>
        <dbReference type="Proteomes" id="UP001189429"/>
    </source>
</evidence>
<accession>A0ABN9S448</accession>
<evidence type="ECO:0000256" key="1">
    <source>
        <dbReference type="SAM" id="MobiDB-lite"/>
    </source>
</evidence>
<sequence>MRTAFLHIPTHSLCSVHPRAISAQGRLPCMHPLVSVALGAARLFVSFVPKLDPAIMSATSMSVPMALNHYSKEAFWAEVERIRQEGGRQDEVDRLTAAAEGIRCFCCLDLGVCYKDRDGLFANLDGCGDYDIVTCPSCAAGGAKDDGTASWSAAATPRRRTPASSRGGTGSGCSGSAPDGGHLGGCRPRQEDCRRRPRPRPGWAGAAGWLRRLCPSGRLPPVRRRTPRLPATGPAPLWRRPPPPLAGPAPRRRVPPRPPAAGHGPRAAGASRGCSGSGRPAGSGTPLAGRSRRRSRGSPPSNLPRTPRPWKDLDSTASPCRLCSRPWYPTSWRHGSRAPAANGGREDGKLLLSSRRLSRSGPSFGQDGSLGFRRF</sequence>
<proteinExistence type="predicted"/>
<feature type="compositionally biased region" description="Low complexity" evidence="1">
    <location>
        <begin position="201"/>
        <end position="213"/>
    </location>
</feature>
<comment type="caution">
    <text evidence="2">The sequence shown here is derived from an EMBL/GenBank/DDBJ whole genome shotgun (WGS) entry which is preliminary data.</text>
</comment>
<protein>
    <submittedName>
        <fullName evidence="2">Uncharacterized protein</fullName>
    </submittedName>
</protein>
<dbReference type="Proteomes" id="UP001189429">
    <property type="component" value="Unassembled WGS sequence"/>
</dbReference>
<evidence type="ECO:0000313" key="2">
    <source>
        <dbReference type="EMBL" id="CAK0826470.1"/>
    </source>
</evidence>
<organism evidence="2 3">
    <name type="scientific">Prorocentrum cordatum</name>
    <dbReference type="NCBI Taxonomy" id="2364126"/>
    <lineage>
        <taxon>Eukaryota</taxon>
        <taxon>Sar</taxon>
        <taxon>Alveolata</taxon>
        <taxon>Dinophyceae</taxon>
        <taxon>Prorocentrales</taxon>
        <taxon>Prorocentraceae</taxon>
        <taxon>Prorocentrum</taxon>
    </lineage>
</organism>
<feature type="compositionally biased region" description="Low complexity" evidence="1">
    <location>
        <begin position="260"/>
        <end position="274"/>
    </location>
</feature>
<feature type="region of interest" description="Disordered" evidence="1">
    <location>
        <begin position="142"/>
        <end position="375"/>
    </location>
</feature>
<reference evidence="2" key="1">
    <citation type="submission" date="2023-10" db="EMBL/GenBank/DDBJ databases">
        <authorList>
            <person name="Chen Y."/>
            <person name="Shah S."/>
            <person name="Dougan E. K."/>
            <person name="Thang M."/>
            <person name="Chan C."/>
        </authorList>
    </citation>
    <scope>NUCLEOTIDE SEQUENCE [LARGE SCALE GENOMIC DNA]</scope>
</reference>
<feature type="compositionally biased region" description="Low complexity" evidence="1">
    <location>
        <begin position="228"/>
        <end position="238"/>
    </location>
</feature>
<gene>
    <name evidence="2" type="ORF">PCOR1329_LOCUS26303</name>
</gene>
<keyword evidence="3" id="KW-1185">Reference proteome</keyword>
<dbReference type="EMBL" id="CAUYUJ010009335">
    <property type="protein sequence ID" value="CAK0826470.1"/>
    <property type="molecule type" value="Genomic_DNA"/>
</dbReference>
<feature type="compositionally biased region" description="Low complexity" evidence="1">
    <location>
        <begin position="148"/>
        <end position="166"/>
    </location>
</feature>